<comment type="subcellular location">
    <subcellularLocation>
        <location evidence="3">Cytoplasm</location>
    </subcellularLocation>
</comment>
<proteinExistence type="inferred from homology"/>
<evidence type="ECO:0000256" key="1">
    <source>
        <dbReference type="ARBA" id="ARBA00007177"/>
    </source>
</evidence>
<dbReference type="InterPro" id="IPR002669">
    <property type="entry name" value="UreD"/>
</dbReference>
<gene>
    <name evidence="3" type="primary">ureD</name>
    <name evidence="4" type="ORF">SAMN05444340_103317</name>
</gene>
<sequence length="274" mass="28541">MPGIEPPAAAQRARGAALLAAHAAGGRTRIADLSMSGCAKLLFPRPAGPALDAVLLNASGGVTGGDRLALEVRAGPGAAARMTTQAAERVYRAPVSDAPGRVETALTVEAGAVLHWLPQETILFDGAALDRRLRIDMGGDARLIACEVLVFGRAAMGEVLRALRLRDRIDLRREGRLVFADRLRLEGDAAAALARAGVAGGAGAMASVLWAAPEAGARVDALRAALPATAGASALDSDLVFLRLLGRDGYALRKSLIPLLERLTETDLPRPWML</sequence>
<accession>A0A1H3H9Z5</accession>
<dbReference type="AlphaFoldDB" id="A0A1H3H9Z5"/>
<reference evidence="4 5" key="1">
    <citation type="submission" date="2016-10" db="EMBL/GenBank/DDBJ databases">
        <authorList>
            <person name="de Groot N.N."/>
        </authorList>
    </citation>
    <scope>NUCLEOTIDE SEQUENCE [LARGE SCALE GENOMIC DNA]</scope>
    <source>
        <strain evidence="4 5">DSM 26880</strain>
    </source>
</reference>
<dbReference type="STRING" id="321339.SAMN05444340_103317"/>
<dbReference type="HAMAP" id="MF_01384">
    <property type="entry name" value="UreD"/>
    <property type="match status" value="1"/>
</dbReference>
<dbReference type="Proteomes" id="UP000199286">
    <property type="component" value="Unassembled WGS sequence"/>
</dbReference>
<keyword evidence="2 3" id="KW-0143">Chaperone</keyword>
<dbReference type="EMBL" id="FNPF01000003">
    <property type="protein sequence ID" value="SDY12237.1"/>
    <property type="molecule type" value="Genomic_DNA"/>
</dbReference>
<evidence type="ECO:0000313" key="5">
    <source>
        <dbReference type="Proteomes" id="UP000199286"/>
    </source>
</evidence>
<keyword evidence="5" id="KW-1185">Reference proteome</keyword>
<evidence type="ECO:0000256" key="2">
    <source>
        <dbReference type="ARBA" id="ARBA00023186"/>
    </source>
</evidence>
<evidence type="ECO:0000256" key="3">
    <source>
        <dbReference type="HAMAP-Rule" id="MF_01384"/>
    </source>
</evidence>
<dbReference type="RefSeq" id="WP_245710787.1">
    <property type="nucleotide sequence ID" value="NZ_FNPF01000003.1"/>
</dbReference>
<organism evidence="4 5">
    <name type="scientific">Citreimonas salinaria</name>
    <dbReference type="NCBI Taxonomy" id="321339"/>
    <lineage>
        <taxon>Bacteria</taxon>
        <taxon>Pseudomonadati</taxon>
        <taxon>Pseudomonadota</taxon>
        <taxon>Alphaproteobacteria</taxon>
        <taxon>Rhodobacterales</taxon>
        <taxon>Roseobacteraceae</taxon>
        <taxon>Citreimonas</taxon>
    </lineage>
</organism>
<dbReference type="Pfam" id="PF01774">
    <property type="entry name" value="UreD"/>
    <property type="match status" value="1"/>
</dbReference>
<protein>
    <recommendedName>
        <fullName evidence="3">Urease accessory protein UreD</fullName>
    </recommendedName>
</protein>
<keyword evidence="3" id="KW-0996">Nickel insertion</keyword>
<comment type="function">
    <text evidence="3">Required for maturation of urease via the functional incorporation of the urease nickel metallocenter.</text>
</comment>
<comment type="subunit">
    <text evidence="3">UreD, UreF and UreG form a complex that acts as a GTP-hydrolysis-dependent molecular chaperone, activating the urease apoprotein by helping to assemble the nickel containing metallocenter of UreC. The UreE protein probably delivers the nickel.</text>
</comment>
<keyword evidence="3" id="KW-0963">Cytoplasm</keyword>
<dbReference type="PANTHER" id="PTHR33643">
    <property type="entry name" value="UREASE ACCESSORY PROTEIN D"/>
    <property type="match status" value="1"/>
</dbReference>
<name>A0A1H3H9Z5_9RHOB</name>
<dbReference type="PANTHER" id="PTHR33643:SF1">
    <property type="entry name" value="UREASE ACCESSORY PROTEIN D"/>
    <property type="match status" value="1"/>
</dbReference>
<evidence type="ECO:0000313" key="4">
    <source>
        <dbReference type="EMBL" id="SDY12237.1"/>
    </source>
</evidence>
<comment type="similarity">
    <text evidence="1 3">Belongs to the UreD family.</text>
</comment>
<dbReference type="GO" id="GO:0016151">
    <property type="term" value="F:nickel cation binding"/>
    <property type="evidence" value="ECO:0007669"/>
    <property type="project" value="UniProtKB-UniRule"/>
</dbReference>
<dbReference type="GO" id="GO:0005737">
    <property type="term" value="C:cytoplasm"/>
    <property type="evidence" value="ECO:0007669"/>
    <property type="project" value="UniProtKB-SubCell"/>
</dbReference>